<sequence length="176" mass="20012">MSVEPPSEQEKDKQKILEKYAPDIDKIDLDLSGTGPAQPNVSPDVMAKEKAEEEKAAVEFAREQAPNVELEDFDFLHDQESEDERIFRTQFRQVVLAGYMEGKSLDEIYTAVEAIERSDAVDTKNLPLRDLAGRIYRSAKERGSEVQRCYICGKYNPRYEDSCPSFCPYSESEGQS</sequence>
<protein>
    <submittedName>
        <fullName evidence="2">Uncharacterized protein</fullName>
    </submittedName>
</protein>
<evidence type="ECO:0000313" key="3">
    <source>
        <dbReference type="Proteomes" id="UP000017396"/>
    </source>
</evidence>
<proteinExistence type="predicted"/>
<dbReference type="OrthoDB" id="9830539at2"/>
<keyword evidence="3" id="KW-1185">Reference proteome</keyword>
<name>U5QL30_GLOK1</name>
<dbReference type="AlphaFoldDB" id="U5QL30"/>
<dbReference type="KEGG" id="glj:GKIL_2114"/>
<organism evidence="2 3">
    <name type="scientific">Gloeobacter kilaueensis (strain ATCC BAA-2537 / CCAP 1431/1 / ULC 316 / JS1)</name>
    <dbReference type="NCBI Taxonomy" id="1183438"/>
    <lineage>
        <taxon>Bacteria</taxon>
        <taxon>Bacillati</taxon>
        <taxon>Cyanobacteriota</taxon>
        <taxon>Cyanophyceae</taxon>
        <taxon>Gloeobacterales</taxon>
        <taxon>Gloeobacteraceae</taxon>
        <taxon>Gloeobacter</taxon>
    </lineage>
</organism>
<reference evidence="2 3" key="1">
    <citation type="journal article" date="2013" name="PLoS ONE">
        <title>Cultivation and Complete Genome Sequencing of Gloeobacter kilaueensis sp. nov., from a Lava Cave in Kilauea Caldera, Hawai'i.</title>
        <authorList>
            <person name="Saw J.H."/>
            <person name="Schatz M."/>
            <person name="Brown M.V."/>
            <person name="Kunkel D.D."/>
            <person name="Foster J.S."/>
            <person name="Shick H."/>
            <person name="Christensen S."/>
            <person name="Hou S."/>
            <person name="Wan X."/>
            <person name="Donachie S.P."/>
        </authorList>
    </citation>
    <scope>NUCLEOTIDE SEQUENCE [LARGE SCALE GENOMIC DNA]</scope>
    <source>
        <strain evidence="3">JS</strain>
    </source>
</reference>
<evidence type="ECO:0000256" key="1">
    <source>
        <dbReference type="SAM" id="MobiDB-lite"/>
    </source>
</evidence>
<accession>U5QL30</accession>
<dbReference type="EMBL" id="CP003587">
    <property type="protein sequence ID" value="AGY58360.1"/>
    <property type="molecule type" value="Genomic_DNA"/>
</dbReference>
<dbReference type="RefSeq" id="WP_023173499.1">
    <property type="nucleotide sequence ID" value="NC_022600.1"/>
</dbReference>
<gene>
    <name evidence="2" type="ORF">GKIL_2114</name>
</gene>
<dbReference type="Proteomes" id="UP000017396">
    <property type="component" value="Chromosome"/>
</dbReference>
<dbReference type="HOGENOM" id="CLU_1523058_0_0_3"/>
<feature type="region of interest" description="Disordered" evidence="1">
    <location>
        <begin position="29"/>
        <end position="48"/>
    </location>
</feature>
<evidence type="ECO:0000313" key="2">
    <source>
        <dbReference type="EMBL" id="AGY58360.1"/>
    </source>
</evidence>